<comment type="caution">
    <text evidence="8">The sequence shown here is derived from an EMBL/GenBank/DDBJ whole genome shotgun (WGS) entry which is preliminary data.</text>
</comment>
<feature type="domain" description="WHEP-TRS" evidence="7">
    <location>
        <begin position="206"/>
        <end position="265"/>
    </location>
</feature>
<evidence type="ECO:0000259" key="7">
    <source>
        <dbReference type="PROSITE" id="PS51185"/>
    </source>
</evidence>
<organism evidence="8 9">
    <name type="scientific">Coccomyxa viridis</name>
    <dbReference type="NCBI Taxonomy" id="1274662"/>
    <lineage>
        <taxon>Eukaryota</taxon>
        <taxon>Viridiplantae</taxon>
        <taxon>Chlorophyta</taxon>
        <taxon>core chlorophytes</taxon>
        <taxon>Trebouxiophyceae</taxon>
        <taxon>Trebouxiophyceae incertae sedis</taxon>
        <taxon>Coccomyxaceae</taxon>
        <taxon>Coccomyxa</taxon>
    </lineage>
</organism>
<dbReference type="EMBL" id="CAUYUE010000008">
    <property type="protein sequence ID" value="CAK0783440.1"/>
    <property type="molecule type" value="Genomic_DNA"/>
</dbReference>
<evidence type="ECO:0000313" key="9">
    <source>
        <dbReference type="Proteomes" id="UP001314263"/>
    </source>
</evidence>
<keyword evidence="2" id="KW-0547">Nucleotide-binding</keyword>
<dbReference type="Gene3D" id="3.30.450.20">
    <property type="entry name" value="PAS domain"/>
    <property type="match status" value="1"/>
</dbReference>
<feature type="region of interest" description="Disordered" evidence="6">
    <location>
        <begin position="1"/>
        <end position="27"/>
    </location>
</feature>
<keyword evidence="4" id="KW-0648">Protein biosynthesis</keyword>
<gene>
    <name evidence="8" type="ORF">CVIRNUC_006639</name>
</gene>
<accession>A0AAV1IBN7</accession>
<evidence type="ECO:0000256" key="2">
    <source>
        <dbReference type="ARBA" id="ARBA00022741"/>
    </source>
</evidence>
<evidence type="ECO:0000313" key="8">
    <source>
        <dbReference type="EMBL" id="CAK0783440.1"/>
    </source>
</evidence>
<proteinExistence type="predicted"/>
<dbReference type="GO" id="GO:0006418">
    <property type="term" value="P:tRNA aminoacylation for protein translation"/>
    <property type="evidence" value="ECO:0007669"/>
    <property type="project" value="InterPro"/>
</dbReference>
<evidence type="ECO:0000256" key="1">
    <source>
        <dbReference type="ARBA" id="ARBA00022598"/>
    </source>
</evidence>
<dbReference type="Proteomes" id="UP001314263">
    <property type="component" value="Unassembled WGS sequence"/>
</dbReference>
<evidence type="ECO:0000256" key="6">
    <source>
        <dbReference type="SAM" id="MobiDB-lite"/>
    </source>
</evidence>
<feature type="compositionally biased region" description="Gly residues" evidence="6">
    <location>
        <begin position="1"/>
        <end position="10"/>
    </location>
</feature>
<protein>
    <recommendedName>
        <fullName evidence="7">WHEP-TRS domain-containing protein</fullName>
    </recommendedName>
</protein>
<dbReference type="InterPro" id="IPR000738">
    <property type="entry name" value="WHEP-TRS_dom"/>
</dbReference>
<dbReference type="PROSITE" id="PS51185">
    <property type="entry name" value="WHEP_TRS_2"/>
    <property type="match status" value="1"/>
</dbReference>
<evidence type="ECO:0000256" key="4">
    <source>
        <dbReference type="ARBA" id="ARBA00022917"/>
    </source>
</evidence>
<dbReference type="SUPFAM" id="SSF55785">
    <property type="entry name" value="PYP-like sensor domain (PAS domain)"/>
    <property type="match status" value="1"/>
</dbReference>
<dbReference type="InterPro" id="IPR013978">
    <property type="entry name" value="MEKHLA"/>
</dbReference>
<name>A0AAV1IBN7_9CHLO</name>
<keyword evidence="5" id="KW-0030">Aminoacyl-tRNA synthetase</keyword>
<sequence>MQGGKKGSSKGGNQKKGGSAIGDLLKPRQPFEQTDVVLQNLLIIENHRRKVGSPILEDLDISEAARALWEAPFAVLSHNRFEDDEPKFTYANQAALDLFEAKWEELIGLPSRQSAADDPVAQEDRNKALESAAEDGVIRDYSGWRQSLKGTRFQIKDCTLFNLETPTGKKVGQATTIHHWVYEDGTEGGPAAFEAEESTERPTDEEVQKAEDAVAEQAALVRALKEEHGLGNEDEEVVENVALLLRRKAKLEALQKRVEAADAAAAPAEAEPVSAL</sequence>
<dbReference type="Pfam" id="PF08670">
    <property type="entry name" value="MEKHLA"/>
    <property type="match status" value="1"/>
</dbReference>
<keyword evidence="3" id="KW-0067">ATP-binding</keyword>
<keyword evidence="9" id="KW-1185">Reference proteome</keyword>
<reference evidence="8 9" key="1">
    <citation type="submission" date="2023-10" db="EMBL/GenBank/DDBJ databases">
        <authorList>
            <person name="Maclean D."/>
            <person name="Macfadyen A."/>
        </authorList>
    </citation>
    <scope>NUCLEOTIDE SEQUENCE [LARGE SCALE GENOMIC DNA]</scope>
</reference>
<keyword evidence="1" id="KW-0436">Ligase</keyword>
<dbReference type="GO" id="GO:0005524">
    <property type="term" value="F:ATP binding"/>
    <property type="evidence" value="ECO:0007669"/>
    <property type="project" value="UniProtKB-KW"/>
</dbReference>
<dbReference type="InterPro" id="IPR035965">
    <property type="entry name" value="PAS-like_dom_sf"/>
</dbReference>
<dbReference type="GO" id="GO:0004812">
    <property type="term" value="F:aminoacyl-tRNA ligase activity"/>
    <property type="evidence" value="ECO:0007669"/>
    <property type="project" value="UniProtKB-KW"/>
</dbReference>
<evidence type="ECO:0000256" key="3">
    <source>
        <dbReference type="ARBA" id="ARBA00022840"/>
    </source>
</evidence>
<dbReference type="AlphaFoldDB" id="A0AAV1IBN7"/>
<evidence type="ECO:0000256" key="5">
    <source>
        <dbReference type="ARBA" id="ARBA00023146"/>
    </source>
</evidence>